<dbReference type="Proteomes" id="UP000183407">
    <property type="component" value="Unassembled WGS sequence"/>
</dbReference>
<dbReference type="InterPro" id="IPR050261">
    <property type="entry name" value="FrsA_esterase"/>
</dbReference>
<dbReference type="InterPro" id="IPR029058">
    <property type="entry name" value="AB_hydrolase_fold"/>
</dbReference>
<dbReference type="Gene3D" id="2.60.120.260">
    <property type="entry name" value="Galactose-binding domain-like"/>
    <property type="match status" value="1"/>
</dbReference>
<dbReference type="InterPro" id="IPR013736">
    <property type="entry name" value="Xaa-Pro_dipept_C"/>
</dbReference>
<keyword evidence="2" id="KW-0378">Hydrolase</keyword>
<dbReference type="Pfam" id="PF08530">
    <property type="entry name" value="PepX_C"/>
    <property type="match status" value="1"/>
</dbReference>
<dbReference type="AlphaFoldDB" id="A0A1H5FNG1"/>
<sequence>MVRPNGGWTVKRRAGRATLATMTAAAAVLTPIAVSAPATADPVGFSKTTLHFQVLVGPNRDEPCDVIGDVYKPDSASASNRVPAVLTTNGFGGSKNDQAGIASFLASRGYAVLAYSGLGFGGSGCKIHLDDPDYDGRAASELVSFLGGGDGMAFADPAHTVPVPGLDYVVQDATAHHGQAEADDPRVGMVGGSYGGSVQFAAASVDPRIDTIIPMITWNDLSYSLAPNGTAQTTGVSTSVPGASKVLWTLTFGAVGVTNPRAEGYVSDPARALGCPNFANTACPALAQSAVQGYPDPGSVDFLRRSSVVSYADRVRIPVLLMQGQQDTLFDLNESKATFETLQAQGNDVKMIWHSWGHSDLTPAEGEINMKDPNPDTQYETGRMVDWFDHYLKDSGVDTGPVFSYFRSWVDYTGNAAPAYAESWDVTVGRDYSLYLSGDGALTDRLDGIVPAVRTLNTLPGGLPTDREAPDTRPDNPAPQGVVPGTVVEWSSGSLDAPLDVVGAPTLDVRVTAAPAVAGVEDAVVVFAKLYDVAPDGTDTLINGQVAPVRIVAPGEPVQVTMPAIVHRFDEGHRVRLEVSGGDPSFRGGLVPHQVTIAAGDPGQVLVLPVTGS</sequence>
<dbReference type="GO" id="GO:0052689">
    <property type="term" value="F:carboxylic ester hydrolase activity"/>
    <property type="evidence" value="ECO:0007669"/>
    <property type="project" value="UniProtKB-ARBA"/>
</dbReference>
<dbReference type="GO" id="GO:0008239">
    <property type="term" value="F:dipeptidyl-peptidase activity"/>
    <property type="evidence" value="ECO:0007669"/>
    <property type="project" value="InterPro"/>
</dbReference>
<feature type="region of interest" description="Disordered" evidence="3">
    <location>
        <begin position="459"/>
        <end position="484"/>
    </location>
</feature>
<evidence type="ECO:0000256" key="4">
    <source>
        <dbReference type="SAM" id="SignalP"/>
    </source>
</evidence>
<feature type="compositionally biased region" description="Basic and acidic residues" evidence="3">
    <location>
        <begin position="465"/>
        <end position="474"/>
    </location>
</feature>
<comment type="similarity">
    <text evidence="1">Belongs to the AB hydrolase superfamily.</text>
</comment>
<feature type="signal peptide" evidence="4">
    <location>
        <begin position="1"/>
        <end position="40"/>
    </location>
</feature>
<name>A0A1H5FNG1_RHOJO</name>
<dbReference type="SUPFAM" id="SSF53474">
    <property type="entry name" value="alpha/beta-Hydrolases"/>
    <property type="match status" value="1"/>
</dbReference>
<evidence type="ECO:0000256" key="1">
    <source>
        <dbReference type="ARBA" id="ARBA00008645"/>
    </source>
</evidence>
<dbReference type="SMART" id="SM00939">
    <property type="entry name" value="PepX_C"/>
    <property type="match status" value="1"/>
</dbReference>
<dbReference type="InterPro" id="IPR005674">
    <property type="entry name" value="CocE/Ser_esterase"/>
</dbReference>
<organism evidence="6 7">
    <name type="scientific">Rhodococcus jostii</name>
    <dbReference type="NCBI Taxonomy" id="132919"/>
    <lineage>
        <taxon>Bacteria</taxon>
        <taxon>Bacillati</taxon>
        <taxon>Actinomycetota</taxon>
        <taxon>Actinomycetes</taxon>
        <taxon>Mycobacteriales</taxon>
        <taxon>Nocardiaceae</taxon>
        <taxon>Rhodococcus</taxon>
    </lineage>
</organism>
<evidence type="ECO:0000313" key="6">
    <source>
        <dbReference type="EMBL" id="SEE04976.1"/>
    </source>
</evidence>
<dbReference type="SUPFAM" id="SSF49785">
    <property type="entry name" value="Galactose-binding domain-like"/>
    <property type="match status" value="1"/>
</dbReference>
<feature type="domain" description="Xaa-Pro dipeptidyl-peptidase C-terminal" evidence="5">
    <location>
        <begin position="385"/>
        <end position="608"/>
    </location>
</feature>
<evidence type="ECO:0000259" key="5">
    <source>
        <dbReference type="SMART" id="SM00939"/>
    </source>
</evidence>
<evidence type="ECO:0000313" key="7">
    <source>
        <dbReference type="Proteomes" id="UP000183407"/>
    </source>
</evidence>
<dbReference type="InterPro" id="IPR008979">
    <property type="entry name" value="Galactose-bd-like_sf"/>
</dbReference>
<proteinExistence type="inferred from homology"/>
<keyword evidence="6" id="KW-0067">ATP-binding</keyword>
<dbReference type="InterPro" id="IPR000383">
    <property type="entry name" value="Xaa-Pro-like_dom"/>
</dbReference>
<keyword evidence="4" id="KW-0732">Signal</keyword>
<reference evidence="7" key="1">
    <citation type="submission" date="2016-10" db="EMBL/GenBank/DDBJ databases">
        <authorList>
            <person name="Varghese N."/>
        </authorList>
    </citation>
    <scope>NUCLEOTIDE SEQUENCE [LARGE SCALE GENOMIC DNA]</scope>
    <source>
        <strain evidence="7">DSM 44719</strain>
    </source>
</reference>
<evidence type="ECO:0000256" key="3">
    <source>
        <dbReference type="SAM" id="MobiDB-lite"/>
    </source>
</evidence>
<keyword evidence="6" id="KW-0547">Nucleotide-binding</keyword>
<dbReference type="GO" id="GO:0005524">
    <property type="term" value="F:ATP binding"/>
    <property type="evidence" value="ECO:0007669"/>
    <property type="project" value="UniProtKB-KW"/>
</dbReference>
<dbReference type="Pfam" id="PF02129">
    <property type="entry name" value="Peptidase_S15"/>
    <property type="match status" value="1"/>
</dbReference>
<gene>
    <name evidence="6" type="ORF">SAMN04490220_6475</name>
</gene>
<dbReference type="PANTHER" id="PTHR22946">
    <property type="entry name" value="DIENELACTONE HYDROLASE DOMAIN-CONTAINING PROTEIN-RELATED"/>
    <property type="match status" value="1"/>
</dbReference>
<protein>
    <submittedName>
        <fullName evidence="6">ABC-2 type transport system ATP-binding protein</fullName>
    </submittedName>
</protein>
<dbReference type="PANTHER" id="PTHR22946:SF9">
    <property type="entry name" value="POLYKETIDE TRANSFERASE AF380"/>
    <property type="match status" value="1"/>
</dbReference>
<dbReference type="EMBL" id="FNTL01000004">
    <property type="protein sequence ID" value="SEE04976.1"/>
    <property type="molecule type" value="Genomic_DNA"/>
</dbReference>
<dbReference type="Gene3D" id="3.40.50.1820">
    <property type="entry name" value="alpha/beta hydrolase"/>
    <property type="match status" value="2"/>
</dbReference>
<evidence type="ECO:0000256" key="2">
    <source>
        <dbReference type="ARBA" id="ARBA00022801"/>
    </source>
</evidence>
<dbReference type="NCBIfam" id="TIGR00976">
    <property type="entry name" value="CocE_NonD"/>
    <property type="match status" value="1"/>
</dbReference>
<accession>A0A1H5FNG1</accession>
<feature type="chain" id="PRO_5010289197" evidence="4">
    <location>
        <begin position="41"/>
        <end position="613"/>
    </location>
</feature>